<dbReference type="AlphaFoldDB" id="A0A450V5G8"/>
<dbReference type="EMBL" id="CAADFI010000186">
    <property type="protein sequence ID" value="VFK00317.1"/>
    <property type="molecule type" value="Genomic_DNA"/>
</dbReference>
<evidence type="ECO:0000313" key="1">
    <source>
        <dbReference type="EMBL" id="VFK00043.1"/>
    </source>
</evidence>
<reference evidence="1" key="1">
    <citation type="submission" date="2019-02" db="EMBL/GenBank/DDBJ databases">
        <authorList>
            <person name="Gruber-Vodicka R. H."/>
            <person name="Seah K. B. B."/>
        </authorList>
    </citation>
    <scope>NUCLEOTIDE SEQUENCE</scope>
    <source>
        <strain evidence="3">BECK_SA2B12</strain>
        <strain evidence="1">BECK_SA2B15</strain>
        <strain evidence="2">BECK_SA2B20</strain>
    </source>
</reference>
<evidence type="ECO:0000313" key="3">
    <source>
        <dbReference type="EMBL" id="VFK04539.1"/>
    </source>
</evidence>
<gene>
    <name evidence="1" type="ORF">BECKH772A_GA0070896_101802</name>
    <name evidence="2" type="ORF">BECKH772B_GA0070898_101862</name>
    <name evidence="3" type="ORF">BECKH772C_GA0070978_101882</name>
</gene>
<sequence>MKNLREWCILNSQNREARLYSLSTLPALLRAVNDRYSGNFKGNCIERNIRR</sequence>
<proteinExistence type="predicted"/>
<dbReference type="EMBL" id="CAADFJ010000188">
    <property type="protein sequence ID" value="VFK04539.1"/>
    <property type="molecule type" value="Genomic_DNA"/>
</dbReference>
<name>A0A450V5G8_9GAMM</name>
<dbReference type="EMBL" id="CAADFG010000180">
    <property type="protein sequence ID" value="VFK00043.1"/>
    <property type="molecule type" value="Genomic_DNA"/>
</dbReference>
<protein>
    <submittedName>
        <fullName evidence="1">Uncharacterized protein</fullName>
    </submittedName>
</protein>
<accession>A0A450V5G8</accession>
<organism evidence="1">
    <name type="scientific">Candidatus Kentrum eta</name>
    <dbReference type="NCBI Taxonomy" id="2126337"/>
    <lineage>
        <taxon>Bacteria</taxon>
        <taxon>Pseudomonadati</taxon>
        <taxon>Pseudomonadota</taxon>
        <taxon>Gammaproteobacteria</taxon>
        <taxon>Candidatus Kentrum</taxon>
    </lineage>
</organism>
<evidence type="ECO:0000313" key="2">
    <source>
        <dbReference type="EMBL" id="VFK00317.1"/>
    </source>
</evidence>